<evidence type="ECO:0000256" key="15">
    <source>
        <dbReference type="ARBA" id="ARBA00022990"/>
    </source>
</evidence>
<dbReference type="GO" id="GO:0061733">
    <property type="term" value="F:protein-lysine-acetyltransferase activity"/>
    <property type="evidence" value="ECO:0007669"/>
    <property type="project" value="UniProtKB-EC"/>
</dbReference>
<dbReference type="Pfam" id="PF03399">
    <property type="entry name" value="SAC3_GANP"/>
    <property type="match status" value="1"/>
</dbReference>
<keyword evidence="18" id="KW-0906">Nuclear pore complex</keyword>
<dbReference type="FunFam" id="3.30.70.330:FF:001285">
    <property type="entry name" value="Minichromosome maintenance complex component 3-associated protein"/>
    <property type="match status" value="1"/>
</dbReference>
<dbReference type="EMBL" id="JAAWVO010015641">
    <property type="protein sequence ID" value="MBN3314505.1"/>
    <property type="molecule type" value="Genomic_DNA"/>
</dbReference>
<evidence type="ECO:0000256" key="22">
    <source>
        <dbReference type="ARBA" id="ARBA00048940"/>
    </source>
</evidence>
<evidence type="ECO:0000256" key="3">
    <source>
        <dbReference type="ARBA" id="ARBA00004567"/>
    </source>
</evidence>
<dbReference type="Gene3D" id="3.30.70.330">
    <property type="match status" value="1"/>
</dbReference>
<keyword evidence="6" id="KW-0813">Transport</keyword>
<dbReference type="Gene3D" id="1.25.40.990">
    <property type="match status" value="1"/>
</dbReference>
<dbReference type="PROSITE" id="PS50250">
    <property type="entry name" value="PCI"/>
    <property type="match status" value="1"/>
</dbReference>
<dbReference type="GO" id="GO:0070390">
    <property type="term" value="C:transcription export complex 2"/>
    <property type="evidence" value="ECO:0007669"/>
    <property type="project" value="TreeGrafter"/>
</dbReference>
<dbReference type="CDD" id="cd12443">
    <property type="entry name" value="RRM_MCM3A_like"/>
    <property type="match status" value="1"/>
</dbReference>
<evidence type="ECO:0000256" key="5">
    <source>
        <dbReference type="ARBA" id="ARBA00013184"/>
    </source>
</evidence>
<dbReference type="InterPro" id="IPR031907">
    <property type="entry name" value="MCM3AP_GANP"/>
</dbReference>
<dbReference type="GO" id="GO:0005737">
    <property type="term" value="C:cytoplasm"/>
    <property type="evidence" value="ECO:0007669"/>
    <property type="project" value="UniProtKB-SubCell"/>
</dbReference>
<evidence type="ECO:0000256" key="18">
    <source>
        <dbReference type="ARBA" id="ARBA00023132"/>
    </source>
</evidence>
<evidence type="ECO:0000256" key="20">
    <source>
        <dbReference type="ARBA" id="ARBA00023315"/>
    </source>
</evidence>
<dbReference type="GO" id="GO:0005643">
    <property type="term" value="C:nuclear pore"/>
    <property type="evidence" value="ECO:0007669"/>
    <property type="project" value="UniProtKB-SubCell"/>
</dbReference>
<dbReference type="PANTHER" id="PTHR12436">
    <property type="entry name" value="80 KDA MCM3-ASSOCIATED PROTEIN"/>
    <property type="match status" value="1"/>
</dbReference>
<gene>
    <name evidence="30" type="primary">Mcm3ap</name>
    <name evidence="30" type="ORF">GTO95_0007114</name>
</gene>
<name>A0A8J7NLT5_ATRSP</name>
<feature type="compositionally biased region" description="Polar residues" evidence="27">
    <location>
        <begin position="12"/>
        <end position="24"/>
    </location>
</feature>
<dbReference type="GO" id="GO:0005694">
    <property type="term" value="C:chromosome"/>
    <property type="evidence" value="ECO:0007669"/>
    <property type="project" value="UniProtKB-SubCell"/>
</dbReference>
<feature type="region of interest" description="Disordered" evidence="27">
    <location>
        <begin position="465"/>
        <end position="487"/>
    </location>
</feature>
<dbReference type="InterPro" id="IPR000504">
    <property type="entry name" value="RRM_dom"/>
</dbReference>
<evidence type="ECO:0000256" key="8">
    <source>
        <dbReference type="ARBA" id="ARBA00022481"/>
    </source>
</evidence>
<feature type="compositionally biased region" description="Basic and acidic residues" evidence="27">
    <location>
        <begin position="415"/>
        <end position="424"/>
    </location>
</feature>
<feature type="compositionally biased region" description="Polar residues" evidence="27">
    <location>
        <begin position="31"/>
        <end position="43"/>
    </location>
</feature>
<evidence type="ECO:0000259" key="28">
    <source>
        <dbReference type="PROSITE" id="PS50102"/>
    </source>
</evidence>
<evidence type="ECO:0000256" key="27">
    <source>
        <dbReference type="SAM" id="MobiDB-lite"/>
    </source>
</evidence>
<organism evidence="30 31">
    <name type="scientific">Atractosteus spatula</name>
    <name type="common">Alligator gar</name>
    <name type="synonym">Lepisosteus spatula</name>
    <dbReference type="NCBI Taxonomy" id="7917"/>
    <lineage>
        <taxon>Eukaryota</taxon>
        <taxon>Metazoa</taxon>
        <taxon>Chordata</taxon>
        <taxon>Craniata</taxon>
        <taxon>Vertebrata</taxon>
        <taxon>Euteleostomi</taxon>
        <taxon>Actinopterygii</taxon>
        <taxon>Neopterygii</taxon>
        <taxon>Holostei</taxon>
        <taxon>Semionotiformes</taxon>
        <taxon>Lepisosteidae</taxon>
        <taxon>Atractosteus</taxon>
    </lineage>
</organism>
<keyword evidence="16" id="KW-0811">Translocation</keyword>
<dbReference type="Pfam" id="PF16769">
    <property type="entry name" value="MCM3AP_GANP"/>
    <property type="match status" value="1"/>
</dbReference>
<feature type="region of interest" description="Disordered" evidence="27">
    <location>
        <begin position="403"/>
        <end position="450"/>
    </location>
</feature>
<dbReference type="FunFam" id="1.25.40.990:FF:000003">
    <property type="entry name" value="germinal-center associated nuclear protein isoform X2"/>
    <property type="match status" value="1"/>
</dbReference>
<keyword evidence="12" id="KW-0509">mRNA transport</keyword>
<keyword evidence="11" id="KW-0808">Transferase</keyword>
<comment type="catalytic activity">
    <reaction evidence="22">
        <text>L-lysyl-[histone] + acetyl-CoA = N(6)-acetyl-L-lysyl-[histone] + CoA + H(+)</text>
        <dbReference type="Rhea" id="RHEA:21992"/>
        <dbReference type="Rhea" id="RHEA-COMP:9845"/>
        <dbReference type="Rhea" id="RHEA-COMP:11338"/>
        <dbReference type="ChEBI" id="CHEBI:15378"/>
        <dbReference type="ChEBI" id="CHEBI:29969"/>
        <dbReference type="ChEBI" id="CHEBI:57287"/>
        <dbReference type="ChEBI" id="CHEBI:57288"/>
        <dbReference type="ChEBI" id="CHEBI:61930"/>
        <dbReference type="EC" id="2.3.1.48"/>
    </reaction>
    <physiologicalReaction direction="left-to-right" evidence="22">
        <dbReference type="Rhea" id="RHEA:21993"/>
    </physiologicalReaction>
</comment>
<dbReference type="Proteomes" id="UP000736164">
    <property type="component" value="Unassembled WGS sequence"/>
</dbReference>
<feature type="compositionally biased region" description="Low complexity" evidence="27">
    <location>
        <begin position="123"/>
        <end position="132"/>
    </location>
</feature>
<keyword evidence="19" id="KW-0539">Nucleus</keyword>
<dbReference type="GO" id="GO:0006406">
    <property type="term" value="P:mRNA export from nucleus"/>
    <property type="evidence" value="ECO:0007669"/>
    <property type="project" value="TreeGrafter"/>
</dbReference>
<evidence type="ECO:0000256" key="26">
    <source>
        <dbReference type="SAM" id="Coils"/>
    </source>
</evidence>
<keyword evidence="25" id="KW-0694">RNA-binding</keyword>
<evidence type="ECO:0000256" key="6">
    <source>
        <dbReference type="ARBA" id="ARBA00022448"/>
    </source>
</evidence>
<dbReference type="EC" id="2.3.1.48" evidence="5"/>
<comment type="caution">
    <text evidence="30">The sequence shown here is derived from an EMBL/GenBank/DDBJ whole genome shotgun (WGS) entry which is preliminary data.</text>
</comment>
<evidence type="ECO:0000256" key="23">
    <source>
        <dbReference type="ARBA" id="ARBA00055631"/>
    </source>
</evidence>
<proteinExistence type="inferred from homology"/>
<feature type="non-terminal residue" evidence="30">
    <location>
        <position position="1911"/>
    </location>
</feature>
<evidence type="ECO:0000256" key="21">
    <source>
        <dbReference type="ARBA" id="ARBA00038443"/>
    </source>
</evidence>
<dbReference type="InterPro" id="IPR000717">
    <property type="entry name" value="PCI_dom"/>
</dbReference>
<feature type="region of interest" description="Disordered" evidence="27">
    <location>
        <begin position="197"/>
        <end position="322"/>
    </location>
</feature>
<evidence type="ECO:0000256" key="2">
    <source>
        <dbReference type="ARBA" id="ARBA00004496"/>
    </source>
</evidence>
<feature type="coiled-coil region" evidence="26">
    <location>
        <begin position="1059"/>
        <end position="1086"/>
    </location>
</feature>
<keyword evidence="14" id="KW-0653">Protein transport</keyword>
<evidence type="ECO:0000256" key="9">
    <source>
        <dbReference type="ARBA" id="ARBA00022490"/>
    </source>
</evidence>
<feature type="domain" description="RRM" evidence="28">
    <location>
        <begin position="328"/>
        <end position="399"/>
    </location>
</feature>
<dbReference type="InterPro" id="IPR012677">
    <property type="entry name" value="Nucleotide-bd_a/b_plait_sf"/>
</dbReference>
<keyword evidence="13" id="KW-0391">Immunity</keyword>
<feature type="domain" description="PCI" evidence="29">
    <location>
        <begin position="673"/>
        <end position="846"/>
    </location>
</feature>
<evidence type="ECO:0000256" key="4">
    <source>
        <dbReference type="ARBA" id="ARBA00004642"/>
    </source>
</evidence>
<dbReference type="InterPro" id="IPR035979">
    <property type="entry name" value="RBD_domain_sf"/>
</dbReference>
<dbReference type="InterPro" id="IPR045107">
    <property type="entry name" value="SAC3/GANP/THP3"/>
</dbReference>
<feature type="region of interest" description="Disordered" evidence="27">
    <location>
        <begin position="96"/>
        <end position="132"/>
    </location>
</feature>
<dbReference type="GO" id="GO:0005654">
    <property type="term" value="C:nucleoplasm"/>
    <property type="evidence" value="ECO:0007669"/>
    <property type="project" value="UniProtKB-SubCell"/>
</dbReference>
<comment type="similarity">
    <text evidence="21">Belongs to the SAC3 family.</text>
</comment>
<comment type="subcellular location">
    <subcellularLocation>
        <location evidence="1">Chromosome</location>
    </subcellularLocation>
    <subcellularLocation>
        <location evidence="2">Cytoplasm</location>
    </subcellularLocation>
    <subcellularLocation>
        <location evidence="3">Nucleus</location>
        <location evidence="3">Nuclear pore complex</location>
    </subcellularLocation>
    <subcellularLocation>
        <location evidence="4">Nucleus</location>
        <location evidence="4">Nucleoplasm</location>
    </subcellularLocation>
</comment>
<dbReference type="Gene3D" id="6.10.250.1340">
    <property type="match status" value="1"/>
</dbReference>
<keyword evidence="31" id="KW-1185">Reference proteome</keyword>
<dbReference type="InterPro" id="IPR034265">
    <property type="entry name" value="MCM3AP_RRM"/>
</dbReference>
<evidence type="ECO:0000256" key="19">
    <source>
        <dbReference type="ARBA" id="ARBA00023242"/>
    </source>
</evidence>
<keyword evidence="9" id="KW-0963">Cytoplasm</keyword>
<evidence type="ECO:0000256" key="10">
    <source>
        <dbReference type="ARBA" id="ARBA00022553"/>
    </source>
</evidence>
<keyword evidence="15" id="KW-0007">Acetylation</keyword>
<keyword evidence="10" id="KW-0597">Phosphoprotein</keyword>
<evidence type="ECO:0000256" key="1">
    <source>
        <dbReference type="ARBA" id="ARBA00004286"/>
    </source>
</evidence>
<feature type="compositionally biased region" description="Polar residues" evidence="27">
    <location>
        <begin position="160"/>
        <end position="173"/>
    </location>
</feature>
<dbReference type="Pfam" id="PF16766">
    <property type="entry name" value="CID_GANP"/>
    <property type="match status" value="1"/>
</dbReference>
<evidence type="ECO:0000313" key="31">
    <source>
        <dbReference type="Proteomes" id="UP000736164"/>
    </source>
</evidence>
<comment type="function">
    <text evidence="23">As a component of the TREX-2 complex, involved in the export of mRNAs to the cytoplasm through the nuclear pores. Through the acetylation of histones, affects the assembly of nucleosomes at immunoglobulin variable region genes and promotes the recruitment and positioning of transcription complex to favor DNA cytosine deaminase AICDA/AID targeting, hence promoting somatic hypermutations.</text>
</comment>
<dbReference type="Pfam" id="PF00076">
    <property type="entry name" value="RRM_1"/>
    <property type="match status" value="1"/>
</dbReference>
<evidence type="ECO:0000256" key="12">
    <source>
        <dbReference type="ARBA" id="ARBA00022816"/>
    </source>
</evidence>
<accession>A0A8J7NLT5</accession>
<dbReference type="GO" id="GO:0003723">
    <property type="term" value="F:RNA binding"/>
    <property type="evidence" value="ECO:0007669"/>
    <property type="project" value="UniProtKB-UniRule"/>
</dbReference>
<dbReference type="PANTHER" id="PTHR12436:SF3">
    <property type="entry name" value="GERMINAL-CENTER ASSOCIATED NUCLEAR PROTEIN"/>
    <property type="match status" value="1"/>
</dbReference>
<dbReference type="SUPFAM" id="SSF54928">
    <property type="entry name" value="RNA-binding domain, RBD"/>
    <property type="match status" value="1"/>
</dbReference>
<feature type="region of interest" description="Disordered" evidence="27">
    <location>
        <begin position="1"/>
        <end position="62"/>
    </location>
</feature>
<keyword evidence="20" id="KW-0012">Acyltransferase</keyword>
<dbReference type="InterPro" id="IPR005062">
    <property type="entry name" value="SAC3/GANP/THP3_conserved"/>
</dbReference>
<evidence type="ECO:0000256" key="14">
    <source>
        <dbReference type="ARBA" id="ARBA00022927"/>
    </source>
</evidence>
<reference evidence="30" key="1">
    <citation type="journal article" date="2021" name="Cell">
        <title>Tracing the genetic footprints of vertebrate landing in non-teleost ray-finned fishes.</title>
        <authorList>
            <person name="Bi X."/>
            <person name="Wang K."/>
            <person name="Yang L."/>
            <person name="Pan H."/>
            <person name="Jiang H."/>
            <person name="Wei Q."/>
            <person name="Fang M."/>
            <person name="Yu H."/>
            <person name="Zhu C."/>
            <person name="Cai Y."/>
            <person name="He Y."/>
            <person name="Gan X."/>
            <person name="Zeng H."/>
            <person name="Yu D."/>
            <person name="Zhu Y."/>
            <person name="Jiang H."/>
            <person name="Qiu Q."/>
            <person name="Yang H."/>
            <person name="Zhang Y.E."/>
            <person name="Wang W."/>
            <person name="Zhu M."/>
            <person name="He S."/>
            <person name="Zhang G."/>
        </authorList>
    </citation>
    <scope>NUCLEOTIDE SEQUENCE</scope>
    <source>
        <strain evidence="30">Allg_001</strain>
    </source>
</reference>
<dbReference type="InterPro" id="IPR031910">
    <property type="entry name" value="GANP_CID_dom"/>
</dbReference>
<dbReference type="InterPro" id="IPR031908">
    <property type="entry name" value="NupH_GANP"/>
</dbReference>
<evidence type="ECO:0000259" key="29">
    <source>
        <dbReference type="PROSITE" id="PS50250"/>
    </source>
</evidence>
<evidence type="ECO:0000256" key="17">
    <source>
        <dbReference type="ARBA" id="ARBA00023054"/>
    </source>
</evidence>
<dbReference type="SMART" id="SM00360">
    <property type="entry name" value="RRM"/>
    <property type="match status" value="1"/>
</dbReference>
<evidence type="ECO:0000256" key="11">
    <source>
        <dbReference type="ARBA" id="ARBA00022679"/>
    </source>
</evidence>
<dbReference type="GO" id="GO:0002376">
    <property type="term" value="P:immune system process"/>
    <property type="evidence" value="ECO:0007669"/>
    <property type="project" value="UniProtKB-KW"/>
</dbReference>
<evidence type="ECO:0000256" key="16">
    <source>
        <dbReference type="ARBA" id="ARBA00023010"/>
    </source>
</evidence>
<protein>
    <recommendedName>
        <fullName evidence="24">Germinal-center associated nuclear protein</fullName>
        <ecNumber evidence="5">2.3.1.48</ecNumber>
    </recommendedName>
</protein>
<keyword evidence="8" id="KW-0488">Methylation</keyword>
<feature type="compositionally biased region" description="Low complexity" evidence="27">
    <location>
        <begin position="44"/>
        <end position="62"/>
    </location>
</feature>
<feature type="region of interest" description="Disordered" evidence="27">
    <location>
        <begin position="160"/>
        <end position="180"/>
    </location>
</feature>
<dbReference type="PROSITE" id="PS50102">
    <property type="entry name" value="RRM"/>
    <property type="match status" value="1"/>
</dbReference>
<evidence type="ECO:0000256" key="7">
    <source>
        <dbReference type="ARBA" id="ARBA00022454"/>
    </source>
</evidence>
<keyword evidence="7" id="KW-0158">Chromosome</keyword>
<evidence type="ECO:0000313" key="30">
    <source>
        <dbReference type="EMBL" id="MBN3314505.1"/>
    </source>
</evidence>
<dbReference type="GO" id="GO:0015031">
    <property type="term" value="P:protein transport"/>
    <property type="evidence" value="ECO:0007669"/>
    <property type="project" value="UniProtKB-KW"/>
</dbReference>
<dbReference type="Pfam" id="PF16768">
    <property type="entry name" value="NupH_GANP"/>
    <property type="match status" value="1"/>
</dbReference>
<keyword evidence="17 26" id="KW-0175">Coiled coil</keyword>
<evidence type="ECO:0000256" key="24">
    <source>
        <dbReference type="ARBA" id="ARBA00069544"/>
    </source>
</evidence>
<evidence type="ECO:0000256" key="25">
    <source>
        <dbReference type="PROSITE-ProRule" id="PRU00176"/>
    </source>
</evidence>
<sequence>MFGRQQGGAFQAPSSTNSSQTSAFGQPPAYGQTTGLGQNSSSGTQSVTFTSPSSSSSSDGLFASTSSSVFKTADTGSRGFANPQFTFKPSDTAVFKPIFSGSPEPSNPQAGPAPGSFSTVQPVASVGTSSGTSSGFSLLSAGSGGALEFSFSQPTAASSISSKNVSLQQTEGLSQASDSSISASAFSFTEKVLEAPASATPLFGAGKGTKRKEEPAEQKGQGKALRVDGSGSGSESPSRYACKKPLRSRGPGGGLFRSALSEIERPDTQPQDTHPSSRAPGTPPRGTPRDAEVNKKAKTDAGSKTPARRTQRRETSDSLAGLSPTDAISIQCKNIPPHLNKKEILEKHFSHFGKVLKVYCRPNKSLATVHFHDHASAAKAKKKGKSLDGKDIAIFWHRKKPSPGEKAEVSMIGDEAPRETESRHSAFQASPLRKPLSRSPIVSGGSLTKGSPVKKSLIAKTLQFDTESQHDSGSEGQSSDHLSSTLPSSLSHLIGQVAETSEEKYRLLEQRDKILRQGRTKRTELDLSKVFVGTCPDMCPEKERYMRETRNQLSSFEIIPGTEWVDPTAAIKEYSRSSADQEEPLPHELRPLPVLSMTMDYLVTQIMDKGEGNYRDWYDFVWNRTRGIRKDITQQHLCDPLTVALIEKCTRFHIHCAHHLCEEPMMTFDAKINNENMTKCLQSLKEMYQDLANRNVYCPGEKEFRQYNVLLKLNDGDILREVQQFRPEIRNSLEVKFAVQVFAALNSNNFVRFFRLVRVASYLSSCILHRYFNQMRRDALKALNIAYTVGSQRPTTFPIEDLVRMLMFRDAAEAGAFIMHYGLNVSEGMVELSRSAFQEPVDPAPIKRSVDIMAKRPLLIGEVINGGPLPSPPQHTPVCSFDSRNRYRGDGLMTEPAPTLHKGGPLVPAEPMKQDLKPLMELRPLMDLDVKSLMKPKLQGESRFFEEPKAVMEMKPKEAERVGSASRKNVTCIHRLLAMSQTAGIKLHLMHIFYQTFSSFLQDIMEEVDSLVEDVLKAECRELAKAGADYMSTALSVSDGQVGAVVNEVVEQMLKEVCIGEITAEKERIAEEKRRIEEARRKQEHEMLIAQVSKALCEEITKEVLKECIEATAACEIKQALEEKAACVARCSEDACNTLIEETLESEISKLANDILTAEVQRFRKFVKRWRDVVAVRRQLKRQMRAFPAAPCCVDPRFKLKALAPSAPSPPSLDLLARSVVNLGNAGNVAVSCTRLLQMRNAALHQMKVHYFYRQLLSESAWTPLDLPSLVAEGFPSPANRIYWKATLLLPSNEECEMSVTNSILTDWLKAKFGGRENSENMEQNQNDKIQTLSICNGLRNHGDKSQNVHVCIKVTHGPLSLEGMSQMERQKDVLGTSALLLLLPSLPGSGGCSATEEKEELDVCLLSALLQLKQIQQVYSWQSALPLVVVVPKHAEQPTCEEKLEEGLMLQALVEENLISEYIFVHVPHSTNDLQGSEQIHQAVKWLVSRSPAAPDLSSQTLVQFVEDGLCREFSTRFYHDKTERQASGLPCQEPAPIIELYNSVLRFLAGLVSSEQLSRLSWPVAEFSVPRPQNLLPHLEWNSPEHLAWLNRAILTLQIPDWDLPAQHASWPGLCARIFQFVAQIPFSRHSHPLLVSKVGHLLKRVHSEWTRGATSAQEEEEAGPAFHQVPWDEIVALCIDHRLKDWKPPESPVTEDAITDDGQILVYFVKEDLKKYEPPSSWLQALRKTHKDKQQESFGFKLSPARVSTPRLLHSRQRLFDSPVEKPGHATVADITHTPSPRELLPHRLLSSLEAERAQSQRFEEQLQQWLEVDPLDSFSMPLFMPSTLISVPEIMAASQRAFPAPAAVSLSMEAGVPGEKWDRSGQRGCPVSMEQRLQDLDRQIRASKEEELACELQLSSLLDIVED</sequence>
<feature type="compositionally biased region" description="Basic and acidic residues" evidence="27">
    <location>
        <begin position="287"/>
        <end position="301"/>
    </location>
</feature>
<evidence type="ECO:0000256" key="13">
    <source>
        <dbReference type="ARBA" id="ARBA00022859"/>
    </source>
</evidence>
<feature type="non-terminal residue" evidence="30">
    <location>
        <position position="1"/>
    </location>
</feature>